<feature type="transmembrane region" description="Helical" evidence="5">
    <location>
        <begin position="38"/>
        <end position="61"/>
    </location>
</feature>
<reference evidence="8" key="1">
    <citation type="submission" date="2016-11" db="EMBL/GenBank/DDBJ databases">
        <authorList>
            <person name="Varghese N."/>
            <person name="Submissions S."/>
        </authorList>
    </citation>
    <scope>NUCLEOTIDE SEQUENCE [LARGE SCALE GENOMIC DNA]</scope>
    <source>
        <strain evidence="8">DSM 3071</strain>
    </source>
</reference>
<organism evidence="7 8">
    <name type="scientific">Butyrivibrio fibrisolvens DSM 3071</name>
    <dbReference type="NCBI Taxonomy" id="1121131"/>
    <lineage>
        <taxon>Bacteria</taxon>
        <taxon>Bacillati</taxon>
        <taxon>Bacillota</taxon>
        <taxon>Clostridia</taxon>
        <taxon>Lachnospirales</taxon>
        <taxon>Lachnospiraceae</taxon>
        <taxon>Butyrivibrio</taxon>
    </lineage>
</organism>
<keyword evidence="4 5" id="KW-0472">Membrane</keyword>
<dbReference type="EMBL" id="FQXK01000016">
    <property type="protein sequence ID" value="SHI20265.1"/>
    <property type="molecule type" value="Genomic_DNA"/>
</dbReference>
<feature type="transmembrane region" description="Helical" evidence="5">
    <location>
        <begin position="171"/>
        <end position="192"/>
    </location>
</feature>
<dbReference type="InterPro" id="IPR051533">
    <property type="entry name" value="WaaL-like"/>
</dbReference>
<feature type="transmembrane region" description="Helical" evidence="5">
    <location>
        <begin position="326"/>
        <end position="346"/>
    </location>
</feature>
<accession>A0A1M5Z7Q9</accession>
<comment type="subcellular location">
    <subcellularLocation>
        <location evidence="1">Membrane</location>
        <topology evidence="1">Multi-pass membrane protein</topology>
    </subcellularLocation>
</comment>
<feature type="transmembrane region" description="Helical" evidence="5">
    <location>
        <begin position="125"/>
        <end position="145"/>
    </location>
</feature>
<dbReference type="GO" id="GO:0016020">
    <property type="term" value="C:membrane"/>
    <property type="evidence" value="ECO:0007669"/>
    <property type="project" value="UniProtKB-SubCell"/>
</dbReference>
<protein>
    <submittedName>
        <fullName evidence="7">O-antigen ligase</fullName>
    </submittedName>
</protein>
<evidence type="ECO:0000256" key="4">
    <source>
        <dbReference type="ARBA" id="ARBA00023136"/>
    </source>
</evidence>
<feature type="transmembrane region" description="Helical" evidence="5">
    <location>
        <begin position="7"/>
        <end position="26"/>
    </location>
</feature>
<dbReference type="GeneID" id="89508186"/>
<dbReference type="GO" id="GO:0016874">
    <property type="term" value="F:ligase activity"/>
    <property type="evidence" value="ECO:0007669"/>
    <property type="project" value="UniProtKB-KW"/>
</dbReference>
<dbReference type="STRING" id="1121131.SAMN02745229_02027"/>
<feature type="transmembrane region" description="Helical" evidence="5">
    <location>
        <begin position="199"/>
        <end position="226"/>
    </location>
</feature>
<dbReference type="Pfam" id="PF04932">
    <property type="entry name" value="Wzy_C"/>
    <property type="match status" value="1"/>
</dbReference>
<evidence type="ECO:0000256" key="1">
    <source>
        <dbReference type="ARBA" id="ARBA00004141"/>
    </source>
</evidence>
<evidence type="ECO:0000256" key="5">
    <source>
        <dbReference type="SAM" id="Phobius"/>
    </source>
</evidence>
<gene>
    <name evidence="7" type="ORF">SAMN02745229_02027</name>
</gene>
<sequence>MNNNRNGLILRITPSYKYFLLLFPLFKPDTFDSLPSLHYVSIFLDLLKYTIFIVLLIRFFVYKKNLSLISLIYPAFLLVLLISTFLNHNGNTVLHLFSTNIDLFIYFLLANYVEEKDEYVDFLKAASFLLAFWCLANTLSVLAFYHRRYMYISNITTSIKKDRYLLGSKNYQILFILPMASITSALDVELVGKIRVRTLVIHILACVPLFMTAAATSIITMIIFYVLLWIGIKKPVILRMLQIPKILVIASIAIFGMFVVMGTHSGIARLLEMAFKKSIQSQRSLIWTSYLKRISEKPLWGYGYMTDYMQVLLTRVVHAHNQYLQIMFRGGIIGIIVFILFIYSLLELSVNLNSKSGVISCAAASAMIVAFQGDYYYSLFFYFAIVILLVHGRINSQRIVIGNRGL</sequence>
<dbReference type="InterPro" id="IPR007016">
    <property type="entry name" value="O-antigen_ligase-rel_domated"/>
</dbReference>
<evidence type="ECO:0000256" key="2">
    <source>
        <dbReference type="ARBA" id="ARBA00022692"/>
    </source>
</evidence>
<feature type="transmembrane region" description="Helical" evidence="5">
    <location>
        <begin position="375"/>
        <end position="394"/>
    </location>
</feature>
<dbReference type="OrthoDB" id="2809944at2"/>
<name>A0A1M5Z7Q9_BUTFI</name>
<evidence type="ECO:0000259" key="6">
    <source>
        <dbReference type="Pfam" id="PF04932"/>
    </source>
</evidence>
<keyword evidence="2 5" id="KW-0812">Transmembrane</keyword>
<dbReference type="AlphaFoldDB" id="A0A1M5Z7Q9"/>
<feature type="domain" description="O-antigen ligase-related" evidence="6">
    <location>
        <begin position="203"/>
        <end position="339"/>
    </location>
</feature>
<dbReference type="PANTHER" id="PTHR37422:SF13">
    <property type="entry name" value="LIPOPOLYSACCHARIDE BIOSYNTHESIS PROTEIN PA4999-RELATED"/>
    <property type="match status" value="1"/>
</dbReference>
<dbReference type="PANTHER" id="PTHR37422">
    <property type="entry name" value="TEICHURONIC ACID BIOSYNTHESIS PROTEIN TUAE"/>
    <property type="match status" value="1"/>
</dbReference>
<feature type="transmembrane region" description="Helical" evidence="5">
    <location>
        <begin position="92"/>
        <end position="113"/>
    </location>
</feature>
<keyword evidence="8" id="KW-1185">Reference proteome</keyword>
<evidence type="ECO:0000313" key="7">
    <source>
        <dbReference type="EMBL" id="SHI20265.1"/>
    </source>
</evidence>
<evidence type="ECO:0000256" key="3">
    <source>
        <dbReference type="ARBA" id="ARBA00022989"/>
    </source>
</evidence>
<keyword evidence="7" id="KW-0436">Ligase</keyword>
<keyword evidence="3 5" id="KW-1133">Transmembrane helix</keyword>
<evidence type="ECO:0000313" key="8">
    <source>
        <dbReference type="Proteomes" id="UP000184278"/>
    </source>
</evidence>
<dbReference type="Proteomes" id="UP000184278">
    <property type="component" value="Unassembled WGS sequence"/>
</dbReference>
<dbReference type="RefSeq" id="WP_073387461.1">
    <property type="nucleotide sequence ID" value="NZ_FQXK01000016.1"/>
</dbReference>
<feature type="transmembrane region" description="Helical" evidence="5">
    <location>
        <begin position="246"/>
        <end position="271"/>
    </location>
</feature>
<proteinExistence type="predicted"/>
<feature type="transmembrane region" description="Helical" evidence="5">
    <location>
        <begin position="68"/>
        <end position="86"/>
    </location>
</feature>